<evidence type="ECO:0000256" key="1">
    <source>
        <dbReference type="ARBA" id="ARBA00004141"/>
    </source>
</evidence>
<dbReference type="GO" id="GO:0016020">
    <property type="term" value="C:membrane"/>
    <property type="evidence" value="ECO:0007669"/>
    <property type="project" value="UniProtKB-SubCell"/>
</dbReference>
<dbReference type="SMART" id="SM00091">
    <property type="entry name" value="PAS"/>
    <property type="match status" value="1"/>
</dbReference>
<dbReference type="Pfam" id="PF13675">
    <property type="entry name" value="PilJ"/>
    <property type="match status" value="1"/>
</dbReference>
<name>A0A9D7QLL1_9RHOO</name>
<dbReference type="InterPro" id="IPR035965">
    <property type="entry name" value="PAS-like_dom_sf"/>
</dbReference>
<dbReference type="Gene3D" id="3.30.450.20">
    <property type="entry name" value="PAS domain"/>
    <property type="match status" value="1"/>
</dbReference>
<keyword evidence="2 5" id="KW-0812">Transmembrane</keyword>
<keyword evidence="3 5" id="KW-1133">Transmembrane helix</keyword>
<dbReference type="Proteomes" id="UP000808146">
    <property type="component" value="Unassembled WGS sequence"/>
</dbReference>
<sequence>MLTLLSQWVIQSSIADQEHDSRIVNLAGRQRMLSQKITKISFYLAGEESPSRRKEYLGKLEEALALWERSHAGLLHGDADLDLPGKNSTAVVTLFQSIESAHLAMAAAARDILSAPDDMARLKQAAQRIRDAEPNFLAGMDEIVFRYDAEAKTRVKLVRNLETGLTVLILLVLALEAKFIFAPAVRRLRLDMRTLEAHDAEMETLFSASPTAMFLVDEAALTIIRCNRKAEQLIGCGAEYLQQRPFSDLLDCRHEVNRLFLGQDPHRRCPRGP</sequence>
<dbReference type="Pfam" id="PF13188">
    <property type="entry name" value="PAS_8"/>
    <property type="match status" value="1"/>
</dbReference>
<feature type="transmembrane region" description="Helical" evidence="5">
    <location>
        <begin position="164"/>
        <end position="185"/>
    </location>
</feature>
<dbReference type="AlphaFoldDB" id="A0A9D7QLL1"/>
<evidence type="ECO:0000313" key="7">
    <source>
        <dbReference type="EMBL" id="MBK8889010.1"/>
    </source>
</evidence>
<evidence type="ECO:0000256" key="2">
    <source>
        <dbReference type="ARBA" id="ARBA00022692"/>
    </source>
</evidence>
<proteinExistence type="predicted"/>
<keyword evidence="4 5" id="KW-0472">Membrane</keyword>
<evidence type="ECO:0000256" key="3">
    <source>
        <dbReference type="ARBA" id="ARBA00022989"/>
    </source>
</evidence>
<organism evidence="7 8">
    <name type="scientific">Candidatus Dechloromonas phosphorivorans</name>
    <dbReference type="NCBI Taxonomy" id="2899244"/>
    <lineage>
        <taxon>Bacteria</taxon>
        <taxon>Pseudomonadati</taxon>
        <taxon>Pseudomonadota</taxon>
        <taxon>Betaproteobacteria</taxon>
        <taxon>Rhodocyclales</taxon>
        <taxon>Azonexaceae</taxon>
        <taxon>Dechloromonas</taxon>
    </lineage>
</organism>
<dbReference type="SUPFAM" id="SSF55785">
    <property type="entry name" value="PYP-like sensor domain (PAS domain)"/>
    <property type="match status" value="1"/>
</dbReference>
<comment type="subcellular location">
    <subcellularLocation>
        <location evidence="1">Membrane</location>
        <topology evidence="1">Multi-pass membrane protein</topology>
    </subcellularLocation>
</comment>
<gene>
    <name evidence="7" type="ORF">IPN75_00845</name>
</gene>
<evidence type="ECO:0000256" key="5">
    <source>
        <dbReference type="SAM" id="Phobius"/>
    </source>
</evidence>
<evidence type="ECO:0000256" key="4">
    <source>
        <dbReference type="ARBA" id="ARBA00023136"/>
    </source>
</evidence>
<dbReference type="EMBL" id="JADKBR010000001">
    <property type="protein sequence ID" value="MBK8889010.1"/>
    <property type="molecule type" value="Genomic_DNA"/>
</dbReference>
<dbReference type="InterPro" id="IPR000014">
    <property type="entry name" value="PAS"/>
</dbReference>
<dbReference type="InterPro" id="IPR029095">
    <property type="entry name" value="NarX-like_N"/>
</dbReference>
<evidence type="ECO:0000313" key="8">
    <source>
        <dbReference type="Proteomes" id="UP000808146"/>
    </source>
</evidence>
<evidence type="ECO:0000259" key="6">
    <source>
        <dbReference type="SMART" id="SM00091"/>
    </source>
</evidence>
<feature type="domain" description="PAS" evidence="6">
    <location>
        <begin position="200"/>
        <end position="268"/>
    </location>
</feature>
<reference evidence="7" key="1">
    <citation type="submission" date="2020-10" db="EMBL/GenBank/DDBJ databases">
        <title>Connecting structure to function with the recovery of over 1000 high-quality activated sludge metagenome-assembled genomes encoding full-length rRNA genes using long-read sequencing.</title>
        <authorList>
            <person name="Singleton C.M."/>
            <person name="Petriglieri F."/>
            <person name="Kristensen J.M."/>
            <person name="Kirkegaard R.H."/>
            <person name="Michaelsen T.Y."/>
            <person name="Andersen M.H."/>
            <person name="Karst S.M."/>
            <person name="Dueholm M.S."/>
            <person name="Nielsen P.H."/>
            <person name="Albertsen M."/>
        </authorList>
    </citation>
    <scope>NUCLEOTIDE SEQUENCE</scope>
    <source>
        <strain evidence="7">OdNE_18-Q3-R46-58_BAT3C.305</strain>
    </source>
</reference>
<protein>
    <submittedName>
        <fullName evidence="7">Type IV pili methyl-accepting chemotaxis transducer N-terminal domain-containing protein</fullName>
    </submittedName>
</protein>
<accession>A0A9D7QLL1</accession>
<comment type="caution">
    <text evidence="7">The sequence shown here is derived from an EMBL/GenBank/DDBJ whole genome shotgun (WGS) entry which is preliminary data.</text>
</comment>